<dbReference type="SUPFAM" id="SSF53474">
    <property type="entry name" value="alpha/beta-Hydrolases"/>
    <property type="match status" value="1"/>
</dbReference>
<dbReference type="PANTHER" id="PTHR48079">
    <property type="entry name" value="PROTEIN YEEZ"/>
    <property type="match status" value="1"/>
</dbReference>
<feature type="domain" description="AB hydrolase-1" evidence="2">
    <location>
        <begin position="376"/>
        <end position="601"/>
    </location>
</feature>
<dbReference type="Proteomes" id="UP001595715">
    <property type="component" value="Unassembled WGS sequence"/>
</dbReference>
<dbReference type="Pfam" id="PF12697">
    <property type="entry name" value="Abhydrolase_6"/>
    <property type="match status" value="1"/>
</dbReference>
<protein>
    <submittedName>
        <fullName evidence="3">Alpha/beta fold hydrolase</fullName>
    </submittedName>
</protein>
<feature type="domain" description="Thioester reductase (TE)" evidence="1">
    <location>
        <begin position="5"/>
        <end position="232"/>
    </location>
</feature>
<dbReference type="EMBL" id="JBHSAM010000014">
    <property type="protein sequence ID" value="MFC4099179.1"/>
    <property type="molecule type" value="Genomic_DNA"/>
</dbReference>
<dbReference type="GO" id="GO:0016787">
    <property type="term" value="F:hydrolase activity"/>
    <property type="evidence" value="ECO:0007669"/>
    <property type="project" value="UniProtKB-KW"/>
</dbReference>
<keyword evidence="3" id="KW-0378">Hydrolase</keyword>
<dbReference type="InterPro" id="IPR051783">
    <property type="entry name" value="NAD(P)-dependent_oxidoreduct"/>
</dbReference>
<dbReference type="InterPro" id="IPR036291">
    <property type="entry name" value="NAD(P)-bd_dom_sf"/>
</dbReference>
<keyword evidence="4" id="KW-1185">Reference proteome</keyword>
<dbReference type="PANTHER" id="PTHR48079:SF6">
    <property type="entry name" value="NAD(P)-BINDING DOMAIN-CONTAINING PROTEIN-RELATED"/>
    <property type="match status" value="1"/>
</dbReference>
<reference evidence="4" key="1">
    <citation type="journal article" date="2019" name="Int. J. Syst. Evol. Microbiol.">
        <title>The Global Catalogue of Microorganisms (GCM) 10K type strain sequencing project: providing services to taxonomists for standard genome sequencing and annotation.</title>
        <authorList>
            <consortium name="The Broad Institute Genomics Platform"/>
            <consortium name="The Broad Institute Genome Sequencing Center for Infectious Disease"/>
            <person name="Wu L."/>
            <person name="Ma J."/>
        </authorList>
    </citation>
    <scope>NUCLEOTIDE SEQUENCE [LARGE SCALE GENOMIC DNA]</scope>
    <source>
        <strain evidence="4">IBRC-M 10987</strain>
    </source>
</reference>
<dbReference type="Gene3D" id="3.40.50.720">
    <property type="entry name" value="NAD(P)-binding Rossmann-like Domain"/>
    <property type="match status" value="1"/>
</dbReference>
<dbReference type="Gene3D" id="3.40.50.1820">
    <property type="entry name" value="alpha/beta hydrolase"/>
    <property type="match status" value="1"/>
</dbReference>
<organism evidence="3 4">
    <name type="scientific">Paenibacillus xanthanilyticus</name>
    <dbReference type="NCBI Taxonomy" id="1783531"/>
    <lineage>
        <taxon>Bacteria</taxon>
        <taxon>Bacillati</taxon>
        <taxon>Bacillota</taxon>
        <taxon>Bacilli</taxon>
        <taxon>Bacillales</taxon>
        <taxon>Paenibacillaceae</taxon>
        <taxon>Paenibacillus</taxon>
    </lineage>
</organism>
<dbReference type="PRINTS" id="PR00111">
    <property type="entry name" value="ABHYDROLASE"/>
</dbReference>
<dbReference type="Pfam" id="PF07993">
    <property type="entry name" value="NAD_binding_4"/>
    <property type="match status" value="1"/>
</dbReference>
<evidence type="ECO:0000259" key="1">
    <source>
        <dbReference type="Pfam" id="PF07993"/>
    </source>
</evidence>
<dbReference type="SUPFAM" id="SSF51735">
    <property type="entry name" value="NAD(P)-binding Rossmann-fold domains"/>
    <property type="match status" value="1"/>
</dbReference>
<dbReference type="RefSeq" id="WP_377717865.1">
    <property type="nucleotide sequence ID" value="NZ_JBHSAM010000014.1"/>
</dbReference>
<gene>
    <name evidence="3" type="ORF">ACFOZ8_05840</name>
</gene>
<proteinExistence type="predicted"/>
<dbReference type="InterPro" id="IPR029058">
    <property type="entry name" value="AB_hydrolase_fold"/>
</dbReference>
<sequence length="608" mass="67311">MNIFLTGGTGFIGQQVLARLALQKQHRIYVLVRDRERFAQTLRKLQLEGAASLIPIQGDLTQAQLGMEAADREQVLQADLILHAGGPMNIQLSQADAERSFLHPIIELAALAAEIQRTKGLKQFIHLVGFMSPYNERNFMQDHDSAEEAPPYERMKFEADLYLRRALHREGIPLSTVNPSVVIGDSFSGKTEQIGGLSILVDAVRRQLMPLAPGGHSFWLPMVHVDHAASFIAGLVQAEQPVSNTYYLLDRQEDSPSIRQLVERMADELQVNRPVGSIPLGVLKSLLRTGIGRRFGIPEESMNFVVRTDFPVDAKLEMEEKSGGRTAVAADTLPYVIADLDARISHPGMDREHGTYTQRRRSNVVVLERDAPGTPVIVLHGAFSGAACFLPFADALGGSPVCLVDLPGFGHTPLHRHSSSLIDGYVEAVSALLHEFDRPVILIGHSFGGLIAAKVMERIGSRIDKLLLMQPVLHPVGRTYKYASITRPVLKHLTLSAFRRALLKKGDFTSPSAQLDRYARHIIDDLRSPRVRAANARAMAALTQPASVSLQPLSWDPGKVRILWGTQDRAYSIPESFRHLETTGIPYGHQFPMEVPVQTAEWVKRNIT</sequence>
<evidence type="ECO:0000259" key="2">
    <source>
        <dbReference type="Pfam" id="PF12697"/>
    </source>
</evidence>
<dbReference type="InterPro" id="IPR000073">
    <property type="entry name" value="AB_hydrolase_1"/>
</dbReference>
<evidence type="ECO:0000313" key="4">
    <source>
        <dbReference type="Proteomes" id="UP001595715"/>
    </source>
</evidence>
<accession>A0ABV8JXQ7</accession>
<evidence type="ECO:0000313" key="3">
    <source>
        <dbReference type="EMBL" id="MFC4099179.1"/>
    </source>
</evidence>
<name>A0ABV8JXQ7_9BACL</name>
<dbReference type="InterPro" id="IPR013120">
    <property type="entry name" value="FAR_NAD-bd"/>
</dbReference>
<comment type="caution">
    <text evidence="3">The sequence shown here is derived from an EMBL/GenBank/DDBJ whole genome shotgun (WGS) entry which is preliminary data.</text>
</comment>